<organism evidence="2 3">
    <name type="scientific">Paenibacillus solani</name>
    <dbReference type="NCBI Taxonomy" id="1705565"/>
    <lineage>
        <taxon>Bacteria</taxon>
        <taxon>Bacillati</taxon>
        <taxon>Bacillota</taxon>
        <taxon>Bacilli</taxon>
        <taxon>Bacillales</taxon>
        <taxon>Paenibacillaceae</taxon>
        <taxon>Paenibacillus</taxon>
    </lineage>
</organism>
<reference evidence="3" key="1">
    <citation type="submission" date="2015-08" db="EMBL/GenBank/DDBJ databases">
        <title>Genome sequencing project for genomic taxonomy and phylogenomics of Bacillus-like bacteria.</title>
        <authorList>
            <person name="Liu B."/>
            <person name="Wang J."/>
            <person name="Zhu Y."/>
            <person name="Liu G."/>
            <person name="Chen Q."/>
            <person name="Chen Z."/>
            <person name="Lan J."/>
            <person name="Che J."/>
            <person name="Ge C."/>
            <person name="Shi H."/>
            <person name="Pan Z."/>
            <person name="Liu X."/>
        </authorList>
    </citation>
    <scope>NUCLEOTIDE SEQUENCE [LARGE SCALE GENOMIC DNA]</scope>
    <source>
        <strain evidence="3">FJAT-22460</strain>
    </source>
</reference>
<gene>
    <name evidence="2" type="ORF">AM231_02455</name>
</gene>
<dbReference type="InterPro" id="IPR051534">
    <property type="entry name" value="CBASS_pafABC_assoc_protein"/>
</dbReference>
<dbReference type="EMBL" id="LIUT01000001">
    <property type="protein sequence ID" value="KOR88115.1"/>
    <property type="molecule type" value="Genomic_DNA"/>
</dbReference>
<dbReference type="Gene3D" id="1.10.10.10">
    <property type="entry name" value="Winged helix-like DNA-binding domain superfamily/Winged helix DNA-binding domain"/>
    <property type="match status" value="1"/>
</dbReference>
<evidence type="ECO:0000313" key="2">
    <source>
        <dbReference type="EMBL" id="KOR88115.1"/>
    </source>
</evidence>
<dbReference type="Pfam" id="PF08279">
    <property type="entry name" value="HTH_11"/>
    <property type="match status" value="1"/>
</dbReference>
<dbReference type="Proteomes" id="UP000036932">
    <property type="component" value="Unassembled WGS sequence"/>
</dbReference>
<proteinExistence type="predicted"/>
<protein>
    <submittedName>
        <fullName evidence="2">DNA-binding protein</fullName>
    </submittedName>
</protein>
<keyword evidence="3" id="KW-1185">Reference proteome</keyword>
<dbReference type="InterPro" id="IPR013196">
    <property type="entry name" value="HTH_11"/>
</dbReference>
<keyword evidence="2" id="KW-0238">DNA-binding</keyword>
<evidence type="ECO:0000259" key="1">
    <source>
        <dbReference type="Pfam" id="PF08279"/>
    </source>
</evidence>
<dbReference type="SUPFAM" id="SSF46785">
    <property type="entry name" value="Winged helix' DNA-binding domain"/>
    <property type="match status" value="1"/>
</dbReference>
<comment type="caution">
    <text evidence="2">The sequence shown here is derived from an EMBL/GenBank/DDBJ whole genome shotgun (WGS) entry which is preliminary data.</text>
</comment>
<feature type="domain" description="Helix-turn-helix type 11" evidence="1">
    <location>
        <begin position="7"/>
        <end position="60"/>
    </location>
</feature>
<dbReference type="InterPro" id="IPR036388">
    <property type="entry name" value="WH-like_DNA-bd_sf"/>
</dbReference>
<dbReference type="RefSeq" id="WP_054401211.1">
    <property type="nucleotide sequence ID" value="NZ_LIUT01000001.1"/>
</dbReference>
<dbReference type="InterPro" id="IPR036390">
    <property type="entry name" value="WH_DNA-bd_sf"/>
</dbReference>
<dbReference type="PATRIC" id="fig|1705565.3.peg.2360"/>
<dbReference type="AlphaFoldDB" id="A0A0M1P1G0"/>
<dbReference type="GO" id="GO:0003677">
    <property type="term" value="F:DNA binding"/>
    <property type="evidence" value="ECO:0007669"/>
    <property type="project" value="UniProtKB-KW"/>
</dbReference>
<dbReference type="PANTHER" id="PTHR34580:SF1">
    <property type="entry name" value="PROTEIN PAFC"/>
    <property type="match status" value="1"/>
</dbReference>
<dbReference type="PANTHER" id="PTHR34580">
    <property type="match status" value="1"/>
</dbReference>
<dbReference type="OrthoDB" id="9815009at2"/>
<accession>A0A0M1P1G0</accession>
<name>A0A0M1P1G0_9BACL</name>
<sequence length="139" mass="15810">MTDRLIRLMRIITLVQARPGILARELADRCGTSERTIYRDMDALSAMHIPITHQGRGRGYTFIGHFAMYPLGLSEEEVQALYKLLTIMEKIKPMLPDEFETAYEKVLAAVYKQSTEKAEIQAGDREGTFTNFIPNPNDS</sequence>
<evidence type="ECO:0000313" key="3">
    <source>
        <dbReference type="Proteomes" id="UP000036932"/>
    </source>
</evidence>